<dbReference type="CDD" id="cd16833">
    <property type="entry name" value="YfiH"/>
    <property type="match status" value="1"/>
</dbReference>
<keyword evidence="5" id="KW-0378">Hydrolase</keyword>
<dbReference type="GO" id="GO:0016787">
    <property type="term" value="F:hydrolase activity"/>
    <property type="evidence" value="ECO:0007669"/>
    <property type="project" value="UniProtKB-KW"/>
</dbReference>
<dbReference type="NCBIfam" id="TIGR00726">
    <property type="entry name" value="peptidoglycan editing factor PgeF"/>
    <property type="match status" value="1"/>
</dbReference>
<evidence type="ECO:0000256" key="1">
    <source>
        <dbReference type="ARBA" id="ARBA00000553"/>
    </source>
</evidence>
<dbReference type="RefSeq" id="WP_072747979.1">
    <property type="nucleotide sequence ID" value="NZ_FOHL01000009.1"/>
</dbReference>
<evidence type="ECO:0000256" key="4">
    <source>
        <dbReference type="ARBA" id="ARBA00022723"/>
    </source>
</evidence>
<comment type="catalytic activity">
    <reaction evidence="1">
        <text>inosine + phosphate = alpha-D-ribose 1-phosphate + hypoxanthine</text>
        <dbReference type="Rhea" id="RHEA:27646"/>
        <dbReference type="ChEBI" id="CHEBI:17368"/>
        <dbReference type="ChEBI" id="CHEBI:17596"/>
        <dbReference type="ChEBI" id="CHEBI:43474"/>
        <dbReference type="ChEBI" id="CHEBI:57720"/>
        <dbReference type="EC" id="2.4.2.1"/>
    </reaction>
    <physiologicalReaction direction="left-to-right" evidence="1">
        <dbReference type="Rhea" id="RHEA:27647"/>
    </physiologicalReaction>
</comment>
<dbReference type="OrthoDB" id="4279at2"/>
<keyword evidence="3" id="KW-0808">Transferase</keyword>
<dbReference type="AlphaFoldDB" id="A0A1M7TRG4"/>
<dbReference type="GO" id="GO:0005507">
    <property type="term" value="F:copper ion binding"/>
    <property type="evidence" value="ECO:0007669"/>
    <property type="project" value="TreeGrafter"/>
</dbReference>
<evidence type="ECO:0000313" key="12">
    <source>
        <dbReference type="Proteomes" id="UP000184066"/>
    </source>
</evidence>
<dbReference type="InterPro" id="IPR038371">
    <property type="entry name" value="Cu_polyphenol_OxRdtase_sf"/>
</dbReference>
<evidence type="ECO:0000256" key="2">
    <source>
        <dbReference type="ARBA" id="ARBA00007353"/>
    </source>
</evidence>
<gene>
    <name evidence="11" type="ORF">SAMN05216200_10921</name>
</gene>
<name>A0A1M7TRG4_9RHOB</name>
<dbReference type="SUPFAM" id="SSF64438">
    <property type="entry name" value="CNF1/YfiH-like putative cysteine hydrolases"/>
    <property type="match status" value="1"/>
</dbReference>
<keyword evidence="12" id="KW-1185">Reference proteome</keyword>
<protein>
    <recommendedName>
        <fullName evidence="10">Purine nucleoside phosphorylase</fullName>
    </recommendedName>
</protein>
<evidence type="ECO:0000256" key="7">
    <source>
        <dbReference type="ARBA" id="ARBA00047989"/>
    </source>
</evidence>
<dbReference type="PANTHER" id="PTHR30616">
    <property type="entry name" value="UNCHARACTERIZED PROTEIN YFIH"/>
    <property type="match status" value="1"/>
</dbReference>
<proteinExistence type="inferred from homology"/>
<comment type="catalytic activity">
    <reaction evidence="8">
        <text>adenosine + phosphate = alpha-D-ribose 1-phosphate + adenine</text>
        <dbReference type="Rhea" id="RHEA:27642"/>
        <dbReference type="ChEBI" id="CHEBI:16335"/>
        <dbReference type="ChEBI" id="CHEBI:16708"/>
        <dbReference type="ChEBI" id="CHEBI:43474"/>
        <dbReference type="ChEBI" id="CHEBI:57720"/>
        <dbReference type="EC" id="2.4.2.1"/>
    </reaction>
    <physiologicalReaction direction="left-to-right" evidence="8">
        <dbReference type="Rhea" id="RHEA:27643"/>
    </physiologicalReaction>
</comment>
<evidence type="ECO:0000256" key="10">
    <source>
        <dbReference type="RuleBase" id="RU361274"/>
    </source>
</evidence>
<dbReference type="Gene3D" id="3.60.140.10">
    <property type="entry name" value="CNF1/YfiH-like putative cysteine hydrolases"/>
    <property type="match status" value="1"/>
</dbReference>
<evidence type="ECO:0000256" key="9">
    <source>
        <dbReference type="ARBA" id="ARBA00049893"/>
    </source>
</evidence>
<keyword evidence="6" id="KW-0862">Zinc</keyword>
<dbReference type="GO" id="GO:0017061">
    <property type="term" value="F:S-methyl-5-thioadenosine phosphorylase activity"/>
    <property type="evidence" value="ECO:0007669"/>
    <property type="project" value="UniProtKB-EC"/>
</dbReference>
<accession>A0A1M7TRG4</accession>
<dbReference type="InterPro" id="IPR003730">
    <property type="entry name" value="Cu_polyphenol_OxRdtase"/>
</dbReference>
<sequence length="260" mass="27725">MPLEALRADELNFGPDGPRHAFFTRRGGVSGGIWAEFNGGAGSKDDPAAVARNRALAAESMGVAPERLLFLRQAHTARAVAAEGPWPGDPPEADALVADRPGLALAVMTADCAPVLLADPEAGVIGAAHAGWRGALEGVLEATLDLMERMGAERARIAAAIGPCISVHAYEVGEEFMERFMDEDPANGRFFSGGPSGRPHFDLPRFCLERLRAAGISRCGWIRRCTFSEPDRFHSYRRATREGAEDYGRLVSAIALGGEG</sequence>
<evidence type="ECO:0000256" key="8">
    <source>
        <dbReference type="ARBA" id="ARBA00048968"/>
    </source>
</evidence>
<dbReference type="PANTHER" id="PTHR30616:SF2">
    <property type="entry name" value="PURINE NUCLEOSIDE PHOSPHORYLASE LACC1"/>
    <property type="match status" value="1"/>
</dbReference>
<dbReference type="EMBL" id="FRDL01000009">
    <property type="protein sequence ID" value="SHN73331.1"/>
    <property type="molecule type" value="Genomic_DNA"/>
</dbReference>
<evidence type="ECO:0000256" key="6">
    <source>
        <dbReference type="ARBA" id="ARBA00022833"/>
    </source>
</evidence>
<dbReference type="InterPro" id="IPR011324">
    <property type="entry name" value="Cytotoxic_necrot_fac-like_cat"/>
</dbReference>
<dbReference type="Pfam" id="PF02578">
    <property type="entry name" value="Cu-oxidase_4"/>
    <property type="match status" value="1"/>
</dbReference>
<dbReference type="Proteomes" id="UP000184066">
    <property type="component" value="Unassembled WGS sequence"/>
</dbReference>
<dbReference type="STRING" id="1189325.SAMN04488119_109101"/>
<organism evidence="11 12">
    <name type="scientific">Oceanicella actignis</name>
    <dbReference type="NCBI Taxonomy" id="1189325"/>
    <lineage>
        <taxon>Bacteria</taxon>
        <taxon>Pseudomonadati</taxon>
        <taxon>Pseudomonadota</taxon>
        <taxon>Alphaproteobacteria</taxon>
        <taxon>Rhodobacterales</taxon>
        <taxon>Paracoccaceae</taxon>
        <taxon>Oceanicella</taxon>
    </lineage>
</organism>
<comment type="catalytic activity">
    <reaction evidence="7">
        <text>adenosine + H2O + H(+) = inosine + NH4(+)</text>
        <dbReference type="Rhea" id="RHEA:24408"/>
        <dbReference type="ChEBI" id="CHEBI:15377"/>
        <dbReference type="ChEBI" id="CHEBI:15378"/>
        <dbReference type="ChEBI" id="CHEBI:16335"/>
        <dbReference type="ChEBI" id="CHEBI:17596"/>
        <dbReference type="ChEBI" id="CHEBI:28938"/>
        <dbReference type="EC" id="3.5.4.4"/>
    </reaction>
    <physiologicalReaction direction="left-to-right" evidence="7">
        <dbReference type="Rhea" id="RHEA:24409"/>
    </physiologicalReaction>
</comment>
<evidence type="ECO:0000256" key="5">
    <source>
        <dbReference type="ARBA" id="ARBA00022801"/>
    </source>
</evidence>
<evidence type="ECO:0000256" key="3">
    <source>
        <dbReference type="ARBA" id="ARBA00022679"/>
    </source>
</evidence>
<comment type="catalytic activity">
    <reaction evidence="9">
        <text>S-methyl-5'-thioadenosine + phosphate = 5-(methylsulfanyl)-alpha-D-ribose 1-phosphate + adenine</text>
        <dbReference type="Rhea" id="RHEA:11852"/>
        <dbReference type="ChEBI" id="CHEBI:16708"/>
        <dbReference type="ChEBI" id="CHEBI:17509"/>
        <dbReference type="ChEBI" id="CHEBI:43474"/>
        <dbReference type="ChEBI" id="CHEBI:58533"/>
        <dbReference type="EC" id="2.4.2.28"/>
    </reaction>
    <physiologicalReaction direction="left-to-right" evidence="9">
        <dbReference type="Rhea" id="RHEA:11853"/>
    </physiologicalReaction>
</comment>
<comment type="similarity">
    <text evidence="2 10">Belongs to the purine nucleoside phosphorylase YfiH/LACC1 family.</text>
</comment>
<evidence type="ECO:0000313" key="11">
    <source>
        <dbReference type="EMBL" id="SHN73331.1"/>
    </source>
</evidence>
<reference evidence="11 12" key="1">
    <citation type="submission" date="2016-12" db="EMBL/GenBank/DDBJ databases">
        <authorList>
            <person name="Song W.-J."/>
            <person name="Kurnit D.M."/>
        </authorList>
    </citation>
    <scope>NUCLEOTIDE SEQUENCE [LARGE SCALE GENOMIC DNA]</scope>
    <source>
        <strain evidence="11 12">CGMCC 1.10808</strain>
    </source>
</reference>
<keyword evidence="4" id="KW-0479">Metal-binding</keyword>